<evidence type="ECO:0000313" key="1">
    <source>
        <dbReference type="EMBL" id="GAA3037462.1"/>
    </source>
</evidence>
<evidence type="ECO:0008006" key="3">
    <source>
        <dbReference type="Google" id="ProtNLM"/>
    </source>
</evidence>
<evidence type="ECO:0000313" key="2">
    <source>
        <dbReference type="Proteomes" id="UP001501532"/>
    </source>
</evidence>
<comment type="caution">
    <text evidence="1">The sequence shown here is derived from an EMBL/GenBank/DDBJ whole genome shotgun (WGS) entry which is preliminary data.</text>
</comment>
<name>A0ABP6LA94_9ACTN</name>
<dbReference type="RefSeq" id="WP_234514029.1">
    <property type="nucleotide sequence ID" value="NZ_BAAAUF010000015.1"/>
</dbReference>
<reference evidence="2" key="1">
    <citation type="journal article" date="2019" name="Int. J. Syst. Evol. Microbiol.">
        <title>The Global Catalogue of Microorganisms (GCM) 10K type strain sequencing project: providing services to taxonomists for standard genome sequencing and annotation.</title>
        <authorList>
            <consortium name="The Broad Institute Genomics Platform"/>
            <consortium name="The Broad Institute Genome Sequencing Center for Infectious Disease"/>
            <person name="Wu L."/>
            <person name="Ma J."/>
        </authorList>
    </citation>
    <scope>NUCLEOTIDE SEQUENCE [LARGE SCALE GENOMIC DNA]</scope>
    <source>
        <strain evidence="2">JCM 9091</strain>
    </source>
</reference>
<protein>
    <recommendedName>
        <fullName evidence="3">Antibiotic ABC transporter ATP-binding protein</fullName>
    </recommendedName>
</protein>
<keyword evidence="2" id="KW-1185">Reference proteome</keyword>
<proteinExistence type="predicted"/>
<accession>A0ABP6LA94</accession>
<gene>
    <name evidence="1" type="ORF">GCM10010448_19790</name>
</gene>
<dbReference type="EMBL" id="BAAAUF010000015">
    <property type="protein sequence ID" value="GAA3037462.1"/>
    <property type="molecule type" value="Genomic_DNA"/>
</dbReference>
<dbReference type="Proteomes" id="UP001501532">
    <property type="component" value="Unassembled WGS sequence"/>
</dbReference>
<dbReference type="InterPro" id="IPR029058">
    <property type="entry name" value="AB_hydrolase_fold"/>
</dbReference>
<sequence>MARVVVVHGVGKHLETGETLHTSLAPALEGGVNLALRGDGELAAHINPLTPDDILCAGYGDLFRRPGARGGALQYEAEDVAEGLETDLLLAWWQEASRRDPAVLGPQDSGRGVLGYAASRPLRIAAVRRALDALTRTRFFKSVSDAFLIAALKQFRRYFEEPALRKAARSRILELIAPDTRVVVAHSLGSVVAYEALCSLTAPRPLTLVTLGSPLGIRHLAFDRLDPAPADGTGVWPRAVGHWHNVADASDIVALVHELAPRFGPRVTDHLVHNGTTMHEMTAYLTAVETGSAIAGGLAR</sequence>
<organism evidence="1 2">
    <name type="scientific">Streptomyces glomeratus</name>
    <dbReference type="NCBI Taxonomy" id="284452"/>
    <lineage>
        <taxon>Bacteria</taxon>
        <taxon>Bacillati</taxon>
        <taxon>Actinomycetota</taxon>
        <taxon>Actinomycetes</taxon>
        <taxon>Kitasatosporales</taxon>
        <taxon>Streptomycetaceae</taxon>
        <taxon>Streptomyces</taxon>
    </lineage>
</organism>
<dbReference type="SUPFAM" id="SSF53474">
    <property type="entry name" value="alpha/beta-Hydrolases"/>
    <property type="match status" value="1"/>
</dbReference>